<dbReference type="SUPFAM" id="SSF51126">
    <property type="entry name" value="Pectin lyase-like"/>
    <property type="match status" value="1"/>
</dbReference>
<dbReference type="OrthoDB" id="187139at2759"/>
<dbReference type="PANTHER" id="PTHR31339">
    <property type="entry name" value="PECTIN LYASE-RELATED"/>
    <property type="match status" value="1"/>
</dbReference>
<dbReference type="Proteomes" id="UP001063166">
    <property type="component" value="Unassembled WGS sequence"/>
</dbReference>
<protein>
    <submittedName>
        <fullName evidence="2">Glycosyl hydrolases family 28</fullName>
    </submittedName>
</protein>
<dbReference type="Gene3D" id="2.160.20.10">
    <property type="entry name" value="Single-stranded right-handed beta-helix, Pectin lyase-like"/>
    <property type="match status" value="1"/>
</dbReference>
<keyword evidence="3" id="KW-1185">Reference proteome</keyword>
<organism evidence="2 3">
    <name type="scientific">Lyophyllum shimeji</name>
    <name type="common">Hon-shimeji</name>
    <name type="synonym">Tricholoma shimeji</name>
    <dbReference type="NCBI Taxonomy" id="47721"/>
    <lineage>
        <taxon>Eukaryota</taxon>
        <taxon>Fungi</taxon>
        <taxon>Dikarya</taxon>
        <taxon>Basidiomycota</taxon>
        <taxon>Agaricomycotina</taxon>
        <taxon>Agaricomycetes</taxon>
        <taxon>Agaricomycetidae</taxon>
        <taxon>Agaricales</taxon>
        <taxon>Tricholomatineae</taxon>
        <taxon>Lyophyllaceae</taxon>
        <taxon>Lyophyllum</taxon>
    </lineage>
</organism>
<dbReference type="InterPro" id="IPR051801">
    <property type="entry name" value="GH28_Enzymes"/>
</dbReference>
<dbReference type="GO" id="GO:0016787">
    <property type="term" value="F:hydrolase activity"/>
    <property type="evidence" value="ECO:0007669"/>
    <property type="project" value="UniProtKB-KW"/>
</dbReference>
<feature type="chain" id="PRO_5040292641" evidence="1">
    <location>
        <begin position="22"/>
        <end position="522"/>
    </location>
</feature>
<evidence type="ECO:0000256" key="1">
    <source>
        <dbReference type="SAM" id="SignalP"/>
    </source>
</evidence>
<comment type="caution">
    <text evidence="2">The sequence shown here is derived from an EMBL/GenBank/DDBJ whole genome shotgun (WGS) entry which is preliminary data.</text>
</comment>
<name>A0A9P3Q0N6_LYOSH</name>
<accession>A0A9P3Q0N6</accession>
<evidence type="ECO:0000313" key="2">
    <source>
        <dbReference type="EMBL" id="GLB45470.1"/>
    </source>
</evidence>
<dbReference type="PANTHER" id="PTHR31339:SF9">
    <property type="entry name" value="PLASMIN AND FIBRONECTIN-BINDING PROTEIN A"/>
    <property type="match status" value="1"/>
</dbReference>
<feature type="signal peptide" evidence="1">
    <location>
        <begin position="1"/>
        <end position="21"/>
    </location>
</feature>
<keyword evidence="2" id="KW-0378">Hydrolase</keyword>
<proteinExistence type="predicted"/>
<dbReference type="EMBL" id="BRPK01000023">
    <property type="protein sequence ID" value="GLB45470.1"/>
    <property type="molecule type" value="Genomic_DNA"/>
</dbReference>
<dbReference type="AlphaFoldDB" id="A0A9P3Q0N6"/>
<evidence type="ECO:0000313" key="3">
    <source>
        <dbReference type="Proteomes" id="UP001063166"/>
    </source>
</evidence>
<keyword evidence="1" id="KW-0732">Signal</keyword>
<dbReference type="InterPro" id="IPR012334">
    <property type="entry name" value="Pectin_lyas_fold"/>
</dbReference>
<reference evidence="2" key="1">
    <citation type="submission" date="2022-07" db="EMBL/GenBank/DDBJ databases">
        <title>The genome of Lyophyllum shimeji provides insight into the initial evolution of ectomycorrhizal fungal genome.</title>
        <authorList>
            <person name="Kobayashi Y."/>
            <person name="Shibata T."/>
            <person name="Hirakawa H."/>
            <person name="Shigenobu S."/>
            <person name="Nishiyama T."/>
            <person name="Yamada A."/>
            <person name="Hasebe M."/>
            <person name="Kawaguchi M."/>
        </authorList>
    </citation>
    <scope>NUCLEOTIDE SEQUENCE</scope>
    <source>
        <strain evidence="2">AT787</strain>
    </source>
</reference>
<sequence length="522" mass="55589">MGYSKACVLGALFLFLSYASAATLQIYNPPSIYPHSGYFTLTASGQNVPVTAFDGYAYAHFSFGNGPIDLKITSIQQTSIASFVTSPQKYNLNHTATVFGNTLSFTLDEPKYLIVRLHDVGELIIAADPLETNVPPSSGPGIFNVVTQYGADASGARVTTLAFTQALQAAEAGAGGTVYVPPGVYQVGNLILPSRTALYLAPGSVLRFTGNRADYTNDWTKTSQGLDGTEWIRTDYGSSDVKIYGRGTIDALGDYAQKTGKFIAHAVVPIGTTRFTFDGPVVRDGGSWTIMPTRSSYVTIDHAKVLNRMDLGENDAIDVQESQHVVVRNSIGISLDDSFSTKTWQANEGITVKYPGSPQALYNVTFSNNLAWTHCYGFKVGQGVWEDQTQVRFEGGTVYDAAVGLGVHHKWGSATASDIQFTDTAVEHLHGANDGHQTWLAVFVQAGTAGIVGPIAGVHIWDVHVRNRGTTAALASGVQGAEVSDVALRNVVFDDLGGRAATTLGEMGITETAFSSGVVVKG</sequence>
<gene>
    <name evidence="2" type="ORF">LshimejAT787_2300300</name>
</gene>
<dbReference type="InterPro" id="IPR011050">
    <property type="entry name" value="Pectin_lyase_fold/virulence"/>
</dbReference>